<sequence length="72" mass="8413">MEKRWKCPKCGNTEFFEKEVAMTGTGLSKIFDIQHNEYIVITCKKCGYSEFYDKSIVKSKDNLMNILDIFFG</sequence>
<dbReference type="InterPro" id="IPR018652">
    <property type="entry name" value="DUF2082_NA-bd_Znr"/>
</dbReference>
<dbReference type="EMBL" id="DUJR01000027">
    <property type="protein sequence ID" value="HII59989.1"/>
    <property type="molecule type" value="Genomic_DNA"/>
</dbReference>
<proteinExistence type="predicted"/>
<evidence type="ECO:0000313" key="1">
    <source>
        <dbReference type="EMBL" id="HII59989.1"/>
    </source>
</evidence>
<dbReference type="RefSeq" id="WP_064496763.1">
    <property type="nucleotide sequence ID" value="NC_000909.1"/>
</dbReference>
<dbReference type="AlphaFoldDB" id="A0A832WJ44"/>
<accession>A0A832WJ44</accession>
<comment type="caution">
    <text evidence="1">The sequence shown here is derived from an EMBL/GenBank/DDBJ whole genome shotgun (WGS) entry which is preliminary data.</text>
</comment>
<organism evidence="1 2">
    <name type="scientific">Methanocaldococcus jannaschii</name>
    <dbReference type="NCBI Taxonomy" id="2190"/>
    <lineage>
        <taxon>Archaea</taxon>
        <taxon>Methanobacteriati</taxon>
        <taxon>Methanobacteriota</taxon>
        <taxon>Methanomada group</taxon>
        <taxon>Methanococci</taxon>
        <taxon>Methanococcales</taxon>
        <taxon>Methanocaldococcaceae</taxon>
        <taxon>Methanocaldococcus</taxon>
    </lineage>
</organism>
<evidence type="ECO:0000313" key="2">
    <source>
        <dbReference type="Proteomes" id="UP000645676"/>
    </source>
</evidence>
<reference evidence="1" key="1">
    <citation type="journal article" date="2020" name="bioRxiv">
        <title>A rank-normalized archaeal taxonomy based on genome phylogeny resolves widespread incomplete and uneven classifications.</title>
        <authorList>
            <person name="Rinke C."/>
            <person name="Chuvochina M."/>
            <person name="Mussig A.J."/>
            <person name="Chaumeil P.-A."/>
            <person name="Waite D.W."/>
            <person name="Whitman W.B."/>
            <person name="Parks D.H."/>
            <person name="Hugenholtz P."/>
        </authorList>
    </citation>
    <scope>NUCLEOTIDE SEQUENCE</scope>
    <source>
        <strain evidence="1">UBA8849</strain>
    </source>
</reference>
<name>A0A832WJ44_9EURY</name>
<dbReference type="Proteomes" id="UP000645676">
    <property type="component" value="Unassembled WGS sequence"/>
</dbReference>
<gene>
    <name evidence="1" type="ORF">HA335_05415</name>
</gene>
<dbReference type="Pfam" id="PF09855">
    <property type="entry name" value="Zn_ribbon_13"/>
    <property type="match status" value="1"/>
</dbReference>
<protein>
    <submittedName>
        <fullName evidence="1">Uncharacterized protein</fullName>
    </submittedName>
</protein>